<dbReference type="InterPro" id="IPR000157">
    <property type="entry name" value="TIR_dom"/>
</dbReference>
<dbReference type="SUPFAM" id="SSF52200">
    <property type="entry name" value="Toll/Interleukin receptor TIR domain"/>
    <property type="match status" value="1"/>
</dbReference>
<dbReference type="EMBL" id="AE017180">
    <property type="protein sequence ID" value="AAR33884.1"/>
    <property type="molecule type" value="Genomic_DNA"/>
</dbReference>
<dbReference type="eggNOG" id="COG1537">
    <property type="taxonomic scope" value="Bacteria"/>
</dbReference>
<accession>Q74FQ3</accession>
<sequence length="473" mass="54938">MFLLPSTITRNVIFISHATPEDNDFTIWLASRLQAEGFEVWIDKQALVGGEKFWQEIDQVIRHKAVKFLLVYSENICYQKQRGILKNGVAKEISMAEGIATTNGLKDFMILLNVDGSEYNLFIGADTLNQVPFYENWAGGYSQLRKKFKKEGLEPTGSPVGDFSKWYEDEYVIHHGIENLHEIYYDCWWPIPELPESFFVYIFPNNVVASQVHQRSKYPTGKASNILASFYDTSEFEVEIDGQLERIPFTAKHEIKVSDVIARTVRLGFPGTRDVENYFRSLLQRTFHLIMKERHLHWYEMANMKQAYFFSAKSHPKIKFEYPHRATKAGKSKVIFGKHLSSFWHYALSAKPIITPQLAFGLKSHIVFTTDGVKLWDDKAKMHTARRRKGRLMFNEEWRDLLFAFLHALCQGGTTVNIMLNPTFELALKPWTNTYHSDFGYIEPKGQDRHDILAAEYEYQDREDIDPDEVANV</sequence>
<dbReference type="Pfam" id="PF13676">
    <property type="entry name" value="TIR_2"/>
    <property type="match status" value="1"/>
</dbReference>
<reference evidence="2 3" key="1">
    <citation type="journal article" date="2003" name="Science">
        <title>Genome of Geobacter sulfurreducens: metal reduction in subsurface environments.</title>
        <authorList>
            <person name="Methe B.A."/>
            <person name="Nelson K.E."/>
            <person name="Eisen J.A."/>
            <person name="Paulsen I.T."/>
            <person name="Nelson W."/>
            <person name="Heidelberg J.F."/>
            <person name="Wu D."/>
            <person name="Wu M."/>
            <person name="Ward N."/>
            <person name="Beanan M.J."/>
            <person name="Dodson R.J."/>
            <person name="Madupu R."/>
            <person name="Brinkac L.M."/>
            <person name="Daugherty S.C."/>
            <person name="DeBoy R.T."/>
            <person name="Durkin A.S."/>
            <person name="Gwinn M."/>
            <person name="Kolonay J.F."/>
            <person name="Sullivan S.A."/>
            <person name="Haft D.H."/>
            <person name="Selengut J."/>
            <person name="Davidsen T.M."/>
            <person name="Zafar N."/>
            <person name="White O."/>
            <person name="Tran B."/>
            <person name="Romero C."/>
            <person name="Forberger H.A."/>
            <person name="Weidman J."/>
            <person name="Khouri H."/>
            <person name="Feldblyum T.V."/>
            <person name="Utterback T.R."/>
            <person name="Van Aken S.E."/>
            <person name="Lovley D.R."/>
            <person name="Fraser C.M."/>
        </authorList>
    </citation>
    <scope>NUCLEOTIDE SEQUENCE [LARGE SCALE GENOMIC DNA]</scope>
    <source>
        <strain evidence="3">ATCC 51573 / DSM 12127 / PCA</strain>
    </source>
</reference>
<reference evidence="2 3" key="2">
    <citation type="journal article" date="2012" name="BMC Genomics">
        <title>Comparative genomic analysis of Geobacter sulfurreducens KN400, a strain with enhanced capacity for extracellular electron transfer and electricity production.</title>
        <authorList>
            <person name="Butler J.E."/>
            <person name="Young N.D."/>
            <person name="Aklujkar M."/>
            <person name="Lovley D.R."/>
        </authorList>
    </citation>
    <scope>NUCLEOTIDE SEQUENCE [LARGE SCALE GENOMIC DNA]</scope>
    <source>
        <strain evidence="3">ATCC 51573 / DSM 12127 / PCA</strain>
    </source>
</reference>
<evidence type="ECO:0000313" key="3">
    <source>
        <dbReference type="Proteomes" id="UP000000577"/>
    </source>
</evidence>
<gene>
    <name evidence="2" type="ordered locus">GSU0553</name>
</gene>
<dbReference type="Gene3D" id="3.40.50.10140">
    <property type="entry name" value="Toll/interleukin-1 receptor homology (TIR) domain"/>
    <property type="match status" value="1"/>
</dbReference>
<dbReference type="DNASU" id="2685541"/>
<evidence type="ECO:0000259" key="1">
    <source>
        <dbReference type="Pfam" id="PF13676"/>
    </source>
</evidence>
<organism evidence="2 3">
    <name type="scientific">Geobacter sulfurreducens (strain ATCC 51573 / DSM 12127 / PCA)</name>
    <dbReference type="NCBI Taxonomy" id="243231"/>
    <lineage>
        <taxon>Bacteria</taxon>
        <taxon>Pseudomonadati</taxon>
        <taxon>Thermodesulfobacteriota</taxon>
        <taxon>Desulfuromonadia</taxon>
        <taxon>Geobacterales</taxon>
        <taxon>Geobacteraceae</taxon>
        <taxon>Geobacter</taxon>
    </lineage>
</organism>
<feature type="domain" description="TIR" evidence="1">
    <location>
        <begin position="13"/>
        <end position="138"/>
    </location>
</feature>
<dbReference type="Proteomes" id="UP000000577">
    <property type="component" value="Chromosome"/>
</dbReference>
<dbReference type="KEGG" id="gsu:GSU0553"/>
<dbReference type="EnsemblBacteria" id="AAR33884">
    <property type="protein sequence ID" value="AAR33884"/>
    <property type="gene ID" value="GSU0553"/>
</dbReference>
<dbReference type="AlphaFoldDB" id="Q74FQ3"/>
<dbReference type="InterPro" id="IPR035897">
    <property type="entry name" value="Toll_tir_struct_dom_sf"/>
</dbReference>
<dbReference type="InParanoid" id="Q74FQ3"/>
<dbReference type="GO" id="GO:0007165">
    <property type="term" value="P:signal transduction"/>
    <property type="evidence" value="ECO:0007669"/>
    <property type="project" value="InterPro"/>
</dbReference>
<dbReference type="OrthoDB" id="7055795at2"/>
<keyword evidence="3" id="KW-1185">Reference proteome</keyword>
<proteinExistence type="predicted"/>
<protein>
    <recommendedName>
        <fullName evidence="1">TIR domain-containing protein</fullName>
    </recommendedName>
</protein>
<name>Q74FQ3_GEOSL</name>
<dbReference type="HOGENOM" id="CLU_028733_0_0_7"/>
<dbReference type="SMR" id="Q74FQ3"/>
<evidence type="ECO:0000313" key="2">
    <source>
        <dbReference type="EMBL" id="AAR33884.1"/>
    </source>
</evidence>
<dbReference type="PATRIC" id="fig|243231.5.peg.555"/>